<feature type="transmembrane region" description="Helical" evidence="2">
    <location>
        <begin position="163"/>
        <end position="182"/>
    </location>
</feature>
<dbReference type="EMBL" id="JAEVFJ010000077">
    <property type="protein sequence ID" value="KAH8072260.1"/>
    <property type="molecule type" value="Genomic_DNA"/>
</dbReference>
<dbReference type="GO" id="GO:1902600">
    <property type="term" value="P:proton transmembrane transport"/>
    <property type="evidence" value="ECO:0007669"/>
    <property type="project" value="TreeGrafter"/>
</dbReference>
<dbReference type="Proteomes" id="UP000813824">
    <property type="component" value="Unassembled WGS sequence"/>
</dbReference>
<dbReference type="AlphaFoldDB" id="A0A8K0UEX0"/>
<keyword evidence="2" id="KW-0472">Membrane</keyword>
<reference evidence="3" key="1">
    <citation type="journal article" date="2021" name="New Phytol.">
        <title>Evolutionary innovations through gain and loss of genes in the ectomycorrhizal Boletales.</title>
        <authorList>
            <person name="Wu G."/>
            <person name="Miyauchi S."/>
            <person name="Morin E."/>
            <person name="Kuo A."/>
            <person name="Drula E."/>
            <person name="Varga T."/>
            <person name="Kohler A."/>
            <person name="Feng B."/>
            <person name="Cao Y."/>
            <person name="Lipzen A."/>
            <person name="Daum C."/>
            <person name="Hundley H."/>
            <person name="Pangilinan J."/>
            <person name="Johnson J."/>
            <person name="Barry K."/>
            <person name="LaButti K."/>
            <person name="Ng V."/>
            <person name="Ahrendt S."/>
            <person name="Min B."/>
            <person name="Choi I.G."/>
            <person name="Park H."/>
            <person name="Plett J.M."/>
            <person name="Magnuson J."/>
            <person name="Spatafora J.W."/>
            <person name="Nagy L.G."/>
            <person name="Henrissat B."/>
            <person name="Grigoriev I.V."/>
            <person name="Yang Z.L."/>
            <person name="Xu J."/>
            <person name="Martin F.M."/>
        </authorList>
    </citation>
    <scope>NUCLEOTIDE SEQUENCE</scope>
    <source>
        <strain evidence="3">KKN 215</strain>
    </source>
</reference>
<feature type="compositionally biased region" description="Low complexity" evidence="1">
    <location>
        <begin position="256"/>
        <end position="269"/>
    </location>
</feature>
<name>A0A8K0UEX0_9AGAR</name>
<protein>
    <submittedName>
        <fullName evidence="3">Mitochondrial K+-H+ exchange-related-domain-containing protein</fullName>
    </submittedName>
</protein>
<dbReference type="InterPro" id="IPR018786">
    <property type="entry name" value="Mit_KHE1"/>
</dbReference>
<dbReference type="Pfam" id="PF10173">
    <property type="entry name" value="Mit_KHE1"/>
    <property type="match status" value="1"/>
</dbReference>
<comment type="caution">
    <text evidence="3">The sequence shown here is derived from an EMBL/GenBank/DDBJ whole genome shotgun (WGS) entry which is preliminary data.</text>
</comment>
<feature type="non-terminal residue" evidence="3">
    <location>
        <position position="1"/>
    </location>
</feature>
<proteinExistence type="predicted"/>
<dbReference type="PANTHER" id="PTHR28062">
    <property type="entry name" value="K+-H+ EXCHANGE-LIKE PROTEIN"/>
    <property type="match status" value="1"/>
</dbReference>
<sequence>MASAVAQLSKRTMRIYALPLTPVVRLPRAGLRPQEHLTYYHFVTPPAKEDQGSNFTKWSNWATNKATSIWAGFGEAAEGKWQRKVYVYGERLVDRIDFEELALKSVDPNLGPKLSKFGRSETQISDQGTGTIPLIYPGSACSSPLSHLKSLLEKRTPRHRKGFLMWMILAPFTAPFMIIPVIPNLPFFFCVWRSWSHYRAYKASAYLEELIARGAISPEKNAELDKVYTDHASSSNTTASSIPSQLSSKPADLDTDASSTPTSSPPSSANSAHEGTTAKEPLLLLTREAVPVL</sequence>
<evidence type="ECO:0000313" key="4">
    <source>
        <dbReference type="Proteomes" id="UP000813824"/>
    </source>
</evidence>
<feature type="region of interest" description="Disordered" evidence="1">
    <location>
        <begin position="233"/>
        <end position="293"/>
    </location>
</feature>
<dbReference type="OrthoDB" id="5562676at2759"/>
<dbReference type="GO" id="GO:0006813">
    <property type="term" value="P:potassium ion transport"/>
    <property type="evidence" value="ECO:0007669"/>
    <property type="project" value="TreeGrafter"/>
</dbReference>
<gene>
    <name evidence="3" type="ORF">BXZ70DRAFT_902964</name>
</gene>
<keyword evidence="2" id="KW-0812">Transmembrane</keyword>
<evidence type="ECO:0000313" key="3">
    <source>
        <dbReference type="EMBL" id="KAH8072260.1"/>
    </source>
</evidence>
<accession>A0A8K0UEX0</accession>
<evidence type="ECO:0000256" key="2">
    <source>
        <dbReference type="SAM" id="Phobius"/>
    </source>
</evidence>
<dbReference type="GO" id="GO:0005743">
    <property type="term" value="C:mitochondrial inner membrane"/>
    <property type="evidence" value="ECO:0007669"/>
    <property type="project" value="TreeGrafter"/>
</dbReference>
<dbReference type="PANTHER" id="PTHR28062:SF1">
    <property type="entry name" value="TRANSMEMBRANE PROTEIN"/>
    <property type="match status" value="1"/>
</dbReference>
<keyword evidence="4" id="KW-1185">Reference proteome</keyword>
<evidence type="ECO:0000256" key="1">
    <source>
        <dbReference type="SAM" id="MobiDB-lite"/>
    </source>
</evidence>
<organism evidence="3 4">
    <name type="scientific">Cristinia sonorae</name>
    <dbReference type="NCBI Taxonomy" id="1940300"/>
    <lineage>
        <taxon>Eukaryota</taxon>
        <taxon>Fungi</taxon>
        <taxon>Dikarya</taxon>
        <taxon>Basidiomycota</taxon>
        <taxon>Agaricomycotina</taxon>
        <taxon>Agaricomycetes</taxon>
        <taxon>Agaricomycetidae</taxon>
        <taxon>Agaricales</taxon>
        <taxon>Pleurotineae</taxon>
        <taxon>Stephanosporaceae</taxon>
        <taxon>Cristinia</taxon>
    </lineage>
</organism>
<keyword evidence="2" id="KW-1133">Transmembrane helix</keyword>